<dbReference type="EMBL" id="KK100606">
    <property type="protein sequence ID" value="KIZ04789.1"/>
    <property type="molecule type" value="Genomic_DNA"/>
</dbReference>
<organism evidence="3 4">
    <name type="scientific">Monoraphidium neglectum</name>
    <dbReference type="NCBI Taxonomy" id="145388"/>
    <lineage>
        <taxon>Eukaryota</taxon>
        <taxon>Viridiplantae</taxon>
        <taxon>Chlorophyta</taxon>
        <taxon>core chlorophytes</taxon>
        <taxon>Chlorophyceae</taxon>
        <taxon>CS clade</taxon>
        <taxon>Sphaeropleales</taxon>
        <taxon>Selenastraceae</taxon>
        <taxon>Monoraphidium</taxon>
    </lineage>
</organism>
<evidence type="ECO:0008006" key="5">
    <source>
        <dbReference type="Google" id="ProtNLM"/>
    </source>
</evidence>
<dbReference type="Proteomes" id="UP000054498">
    <property type="component" value="Unassembled WGS sequence"/>
</dbReference>
<dbReference type="PANTHER" id="PTHR34599">
    <property type="entry name" value="PEROXIDASE-RELATED"/>
    <property type="match status" value="1"/>
</dbReference>
<evidence type="ECO:0000313" key="4">
    <source>
        <dbReference type="Proteomes" id="UP000054498"/>
    </source>
</evidence>
<dbReference type="AlphaFoldDB" id="A0A0D2LDK7"/>
<evidence type="ECO:0000313" key="3">
    <source>
        <dbReference type="EMBL" id="KIZ04789.1"/>
    </source>
</evidence>
<gene>
    <name evidence="3" type="ORF">MNEG_3169</name>
</gene>
<feature type="region of interest" description="Disordered" evidence="1">
    <location>
        <begin position="497"/>
        <end position="525"/>
    </location>
</feature>
<keyword evidence="2" id="KW-0732">Signal</keyword>
<proteinExistence type="predicted"/>
<evidence type="ECO:0000256" key="1">
    <source>
        <dbReference type="SAM" id="MobiDB-lite"/>
    </source>
</evidence>
<dbReference type="CDD" id="cd03398">
    <property type="entry name" value="PAP2_haloperoxidase"/>
    <property type="match status" value="1"/>
</dbReference>
<feature type="chain" id="PRO_5002246273" description="Phosphatidic acid phosphatase type 2/haloperoxidase domain-containing protein" evidence="2">
    <location>
        <begin position="24"/>
        <end position="525"/>
    </location>
</feature>
<dbReference type="InterPro" id="IPR036938">
    <property type="entry name" value="PAP2/HPO_sf"/>
</dbReference>
<sequence>MARSLVLALALVVALSYVPQSHALLNNTITQWVNATREVARVQGLPNTLAIQEYAFVSVAIYRALEAGGAPEDLLAAYAAHTTLSTRFPVLQPKFDALLKAQVAGRSQADLDKARAVAAPIAQVLIIERVDDPAVKYLPYKSKPAGTPYAYQLQPGQTFVLAPQLGDSIPFVWPKDKLRAFTENKDPAKGKVFSPPKEPAELATVVDLGARVSKGRTKFDNDTAFFWALGAGLGGGSSSVSGLWLEIAQRVLPVTLSLKETALIHAKITTAFYDGYIACWQVKYRTDFWRPTTAVRQGWPGFAGIKDWQPNLANPNFPEYPSGHQCASGSALAVLQRFLGKDAAKFTIISDGAPDIGPRSYTSLQAAANEAADSRLFAGLHFNRSNYDGQDLGRLVAEYVYDNFEKSPAVVGKAQAACASPTLLGSKVAAAAAGNASASDDAPAAEADAKASDKEAAADGAAADTAKAPAAGGAAADTAKAPAASGAAASKASGKDAAAGGAADAAKPTAAAKATAGGRRLLASY</sequence>
<dbReference type="PANTHER" id="PTHR34599:SF1">
    <property type="entry name" value="PHOSPHATIDIC ACID PHOSPHATASE TYPE 2_HALOPEROXIDASE DOMAIN-CONTAINING PROTEIN"/>
    <property type="match status" value="1"/>
</dbReference>
<evidence type="ECO:0000256" key="2">
    <source>
        <dbReference type="SAM" id="SignalP"/>
    </source>
</evidence>
<feature type="compositionally biased region" description="Low complexity" evidence="1">
    <location>
        <begin position="497"/>
        <end position="518"/>
    </location>
</feature>
<reference evidence="3 4" key="1">
    <citation type="journal article" date="2013" name="BMC Genomics">
        <title>Reconstruction of the lipid metabolism for the microalga Monoraphidium neglectum from its genome sequence reveals characteristics suitable for biofuel production.</title>
        <authorList>
            <person name="Bogen C."/>
            <person name="Al-Dilaimi A."/>
            <person name="Albersmeier A."/>
            <person name="Wichmann J."/>
            <person name="Grundmann M."/>
            <person name="Rupp O."/>
            <person name="Lauersen K.J."/>
            <person name="Blifernez-Klassen O."/>
            <person name="Kalinowski J."/>
            <person name="Goesmann A."/>
            <person name="Mussgnug J.H."/>
            <person name="Kruse O."/>
        </authorList>
    </citation>
    <scope>NUCLEOTIDE SEQUENCE [LARGE SCALE GENOMIC DNA]</scope>
    <source>
        <strain evidence="3 4">SAG 48.87</strain>
    </source>
</reference>
<dbReference type="GeneID" id="25736047"/>
<dbReference type="RefSeq" id="XP_013903808.1">
    <property type="nucleotide sequence ID" value="XM_014048354.1"/>
</dbReference>
<dbReference type="OrthoDB" id="1876163at2759"/>
<feature type="region of interest" description="Disordered" evidence="1">
    <location>
        <begin position="437"/>
        <end position="463"/>
    </location>
</feature>
<dbReference type="SUPFAM" id="SSF48317">
    <property type="entry name" value="Acid phosphatase/Vanadium-dependent haloperoxidase"/>
    <property type="match status" value="1"/>
</dbReference>
<name>A0A0D2LDK7_9CHLO</name>
<dbReference type="STRING" id="145388.A0A0D2LDK7"/>
<dbReference type="InterPro" id="IPR052559">
    <property type="entry name" value="V-haloperoxidase"/>
</dbReference>
<dbReference type="KEGG" id="mng:MNEG_3169"/>
<protein>
    <recommendedName>
        <fullName evidence="5">Phosphatidic acid phosphatase type 2/haloperoxidase domain-containing protein</fullName>
    </recommendedName>
</protein>
<feature type="signal peptide" evidence="2">
    <location>
        <begin position="1"/>
        <end position="23"/>
    </location>
</feature>
<keyword evidence="4" id="KW-1185">Reference proteome</keyword>
<feature type="compositionally biased region" description="Low complexity" evidence="1">
    <location>
        <begin position="437"/>
        <end position="446"/>
    </location>
</feature>
<accession>A0A0D2LDK7</accession>
<feature type="compositionally biased region" description="Basic and acidic residues" evidence="1">
    <location>
        <begin position="447"/>
        <end position="457"/>
    </location>
</feature>
<dbReference type="Gene3D" id="1.10.606.20">
    <property type="match status" value="1"/>
</dbReference>